<dbReference type="KEGG" id="bsen:DP114_10045"/>
<name>A0A856MGH8_9CYAN</name>
<evidence type="ECO:0000313" key="2">
    <source>
        <dbReference type="Proteomes" id="UP000503129"/>
    </source>
</evidence>
<dbReference type="Proteomes" id="UP000503129">
    <property type="component" value="Chromosome"/>
</dbReference>
<protein>
    <submittedName>
        <fullName evidence="1">Uncharacterized protein</fullName>
    </submittedName>
</protein>
<organism evidence="1 2">
    <name type="scientific">Brasilonema sennae CENA114</name>
    <dbReference type="NCBI Taxonomy" id="415709"/>
    <lineage>
        <taxon>Bacteria</taxon>
        <taxon>Bacillati</taxon>
        <taxon>Cyanobacteriota</taxon>
        <taxon>Cyanophyceae</taxon>
        <taxon>Nostocales</taxon>
        <taxon>Scytonemataceae</taxon>
        <taxon>Brasilonema</taxon>
        <taxon>Bromeliae group (in: Brasilonema)</taxon>
    </lineage>
</organism>
<proteinExistence type="predicted"/>
<evidence type="ECO:0000313" key="1">
    <source>
        <dbReference type="EMBL" id="QDL08197.1"/>
    </source>
</evidence>
<keyword evidence="2" id="KW-1185">Reference proteome</keyword>
<dbReference type="RefSeq" id="WP_169267943.1">
    <property type="nucleotide sequence ID" value="NZ_CAWOXK010000001.1"/>
</dbReference>
<dbReference type="AlphaFoldDB" id="A0A856MGH8"/>
<gene>
    <name evidence="1" type="ORF">DP114_10045</name>
</gene>
<reference evidence="1 2" key="1">
    <citation type="submission" date="2018-06" db="EMBL/GenBank/DDBJ databases">
        <title>Comparative genomics of Brasilonema spp. strains.</title>
        <authorList>
            <person name="Alvarenga D.O."/>
            <person name="Fiore M.F."/>
            <person name="Varani A.M."/>
        </authorList>
    </citation>
    <scope>NUCLEOTIDE SEQUENCE [LARGE SCALE GENOMIC DNA]</scope>
    <source>
        <strain evidence="1 2">CENA114</strain>
    </source>
</reference>
<accession>A0A856MGH8</accession>
<dbReference type="EMBL" id="CP030118">
    <property type="protein sequence ID" value="QDL08197.1"/>
    <property type="molecule type" value="Genomic_DNA"/>
</dbReference>
<sequence length="197" mass="22497">MALYGTAKQFTSHINNHITKEVVIGKNFIKLKKWTWDLRIFPNLTSKKIYNGMVQRIENRAQPCHLSPVFYDHPLEKPKVSQSKWSYAELDGFIHYKVVMNNSSAIRVDADCSSQSYPCAGHTNKDSCPEPWINGLLWWKSWIAAMCRFGWRAKCGNENVVTPARRKSNGNYCNNLPPENLSIPGQQNHSLSLQGEA</sequence>